<dbReference type="Pfam" id="PF00400">
    <property type="entry name" value="WD40"/>
    <property type="match status" value="1"/>
</dbReference>
<evidence type="ECO:0000256" key="3">
    <source>
        <dbReference type="PROSITE-ProRule" id="PRU00221"/>
    </source>
</evidence>
<feature type="compositionally biased region" description="Basic and acidic residues" evidence="4">
    <location>
        <begin position="27"/>
        <end position="37"/>
    </location>
</feature>
<dbReference type="InterPro" id="IPR036322">
    <property type="entry name" value="WD40_repeat_dom_sf"/>
</dbReference>
<evidence type="ECO:0000313" key="6">
    <source>
        <dbReference type="Proteomes" id="UP000694546"/>
    </source>
</evidence>
<dbReference type="GO" id="GO:0045504">
    <property type="term" value="F:dynein heavy chain binding"/>
    <property type="evidence" value="ECO:0007669"/>
    <property type="project" value="InterPro"/>
</dbReference>
<dbReference type="GO" id="GO:0042073">
    <property type="term" value="P:intraciliary transport"/>
    <property type="evidence" value="ECO:0007669"/>
    <property type="project" value="InterPro"/>
</dbReference>
<dbReference type="GeneTree" id="ENSGT00390000013743"/>
<dbReference type="AlphaFoldDB" id="A0A8C5CAE5"/>
<dbReference type="Proteomes" id="UP000694546">
    <property type="component" value="Chromosome 23"/>
</dbReference>
<reference evidence="5" key="1">
    <citation type="submission" date="2025-08" db="UniProtKB">
        <authorList>
            <consortium name="Ensembl"/>
        </authorList>
    </citation>
    <scope>IDENTIFICATION</scope>
</reference>
<dbReference type="Gene3D" id="2.130.10.10">
    <property type="entry name" value="YVTN repeat-like/Quinoprotein amine dehydrogenase"/>
    <property type="match status" value="2"/>
</dbReference>
<dbReference type="SMART" id="SM00320">
    <property type="entry name" value="WD40"/>
    <property type="match status" value="3"/>
</dbReference>
<dbReference type="PANTHER" id="PTHR16022:SF0">
    <property type="entry name" value="CYTOPLASMIC DYNEIN 2 INTERMEDIATE CHAIN 1"/>
    <property type="match status" value="1"/>
</dbReference>
<dbReference type="InterPro" id="IPR001680">
    <property type="entry name" value="WD40_rpt"/>
</dbReference>
<evidence type="ECO:0000256" key="4">
    <source>
        <dbReference type="SAM" id="MobiDB-lite"/>
    </source>
</evidence>
<organism evidence="5 6">
    <name type="scientific">Gadus morhua</name>
    <name type="common">Atlantic cod</name>
    <dbReference type="NCBI Taxonomy" id="8049"/>
    <lineage>
        <taxon>Eukaryota</taxon>
        <taxon>Metazoa</taxon>
        <taxon>Chordata</taxon>
        <taxon>Craniata</taxon>
        <taxon>Vertebrata</taxon>
        <taxon>Euteleostomi</taxon>
        <taxon>Actinopterygii</taxon>
        <taxon>Neopterygii</taxon>
        <taxon>Teleostei</taxon>
        <taxon>Neoteleostei</taxon>
        <taxon>Acanthomorphata</taxon>
        <taxon>Zeiogadaria</taxon>
        <taxon>Gadariae</taxon>
        <taxon>Gadiformes</taxon>
        <taxon>Gadoidei</taxon>
        <taxon>Gadidae</taxon>
        <taxon>Gadus</taxon>
    </lineage>
</organism>
<dbReference type="SUPFAM" id="SSF50978">
    <property type="entry name" value="WD40 repeat-like"/>
    <property type="match status" value="1"/>
</dbReference>
<keyword evidence="2" id="KW-0677">Repeat</keyword>
<accession>A0A8C5CAE5</accession>
<dbReference type="OMA" id="YARNSHA"/>
<keyword evidence="1 3" id="KW-0853">WD repeat</keyword>
<name>A0A8C5CAE5_GADMO</name>
<sequence>EDFEELDESGEEEQEEEEKEEVVVESPRQKMGAERRKEVEAIQRAMEEENRRVLTLLSAPSPESEQTRPGSPHRGSQRGPQRGKFIDFVAAKQREINQKVASKQKKRSTELLRLVELDFSPTFSLLDLPPLSQYDVYIKSFGNTNTKQAYVQCREDDGERDVQTDLIEVLDRWTQHPADHTGACGEPGRSQDAPDGNTAQINIDSQRLATFLHSAVQVMSVLLEEDHAERRSLRTTSSQTDALSFSEGNLQLNTQLPFLHGRPCSLLLFSASQRQTLLSVHGPLAQPGAVRLDSWTLLCVWSMWEPSRPQKVLVYESEVRCCCFSPGRGALVLAGTSDGSLVLWDLREPAGGHHTMTVAGAEWTFRQPTFSTGNPRIRPHALSLAPTPPPINTSASTSHHRNITMTSPIHQSSFPIATFCPQGVVHHGTVHGFRSPPRDYGSQEGGSRPLNVTSLHFSSFNPQLFLVGCSDGSMRLHIVSSHWPLAEWTTCRGGGAPEVGVVSVRWSQSRPAVFCVLDSASHLHLWDLSRDALGPVATETLHADGVTAMAVFGSASSSSSSNQSSFSGVALAHRTGKLQLHYFNPSFSSANHAEDEGVLQSMMDQAL</sequence>
<reference evidence="5" key="2">
    <citation type="submission" date="2025-09" db="UniProtKB">
        <authorList>
            <consortium name="Ensembl"/>
        </authorList>
    </citation>
    <scope>IDENTIFICATION</scope>
</reference>
<dbReference type="PROSITE" id="PS00678">
    <property type="entry name" value="WD_REPEATS_1"/>
    <property type="match status" value="1"/>
</dbReference>
<proteinExistence type="predicted"/>
<feature type="compositionally biased region" description="Acidic residues" evidence="4">
    <location>
        <begin position="1"/>
        <end position="20"/>
    </location>
</feature>
<feature type="repeat" description="WD" evidence="3">
    <location>
        <begin position="312"/>
        <end position="347"/>
    </location>
</feature>
<dbReference type="GO" id="GO:0005929">
    <property type="term" value="C:cilium"/>
    <property type="evidence" value="ECO:0007669"/>
    <property type="project" value="GOC"/>
</dbReference>
<evidence type="ECO:0000256" key="1">
    <source>
        <dbReference type="ARBA" id="ARBA00022574"/>
    </source>
</evidence>
<dbReference type="InterPro" id="IPR019775">
    <property type="entry name" value="WD40_repeat_CS"/>
</dbReference>
<evidence type="ECO:0000256" key="2">
    <source>
        <dbReference type="ARBA" id="ARBA00022737"/>
    </source>
</evidence>
<dbReference type="PROSITE" id="PS50082">
    <property type="entry name" value="WD_REPEATS_2"/>
    <property type="match status" value="1"/>
</dbReference>
<protein>
    <submittedName>
        <fullName evidence="5">Dynein 2 intermediate chain 1</fullName>
    </submittedName>
</protein>
<dbReference type="GO" id="GO:0005868">
    <property type="term" value="C:cytoplasmic dynein complex"/>
    <property type="evidence" value="ECO:0007669"/>
    <property type="project" value="InterPro"/>
</dbReference>
<dbReference type="Ensembl" id="ENSGMOT00000055325.1">
    <property type="protein sequence ID" value="ENSGMOP00000059125.1"/>
    <property type="gene ID" value="ENSGMOG00000029194.1"/>
</dbReference>
<feature type="region of interest" description="Disordered" evidence="4">
    <location>
        <begin position="50"/>
        <end position="83"/>
    </location>
</feature>
<evidence type="ECO:0000313" key="5">
    <source>
        <dbReference type="Ensembl" id="ENSGMOP00000059125.1"/>
    </source>
</evidence>
<feature type="region of interest" description="Disordered" evidence="4">
    <location>
        <begin position="177"/>
        <end position="198"/>
    </location>
</feature>
<feature type="region of interest" description="Disordered" evidence="4">
    <location>
        <begin position="1"/>
        <end position="37"/>
    </location>
</feature>
<keyword evidence="6" id="KW-1185">Reference proteome</keyword>
<dbReference type="InterPro" id="IPR015943">
    <property type="entry name" value="WD40/YVTN_repeat-like_dom_sf"/>
</dbReference>
<dbReference type="PANTHER" id="PTHR16022">
    <property type="entry name" value="WD REPEAT DOMAIN 60"/>
    <property type="match status" value="1"/>
</dbReference>
<dbReference type="GO" id="GO:0045503">
    <property type="term" value="F:dynein light chain binding"/>
    <property type="evidence" value="ECO:0007669"/>
    <property type="project" value="InterPro"/>
</dbReference>
<dbReference type="InterPro" id="IPR042505">
    <property type="entry name" value="DYNC2I1"/>
</dbReference>